<accession>A0AAE0YH88</accession>
<organism evidence="2 3">
    <name type="scientific">Elysia crispata</name>
    <name type="common">lettuce slug</name>
    <dbReference type="NCBI Taxonomy" id="231223"/>
    <lineage>
        <taxon>Eukaryota</taxon>
        <taxon>Metazoa</taxon>
        <taxon>Spiralia</taxon>
        <taxon>Lophotrochozoa</taxon>
        <taxon>Mollusca</taxon>
        <taxon>Gastropoda</taxon>
        <taxon>Heterobranchia</taxon>
        <taxon>Euthyneura</taxon>
        <taxon>Panpulmonata</taxon>
        <taxon>Sacoglossa</taxon>
        <taxon>Placobranchoidea</taxon>
        <taxon>Plakobranchidae</taxon>
        <taxon>Elysia</taxon>
    </lineage>
</organism>
<name>A0AAE0YH88_9GAST</name>
<comment type="caution">
    <text evidence="2">The sequence shown here is derived from an EMBL/GenBank/DDBJ whole genome shotgun (WGS) entry which is preliminary data.</text>
</comment>
<evidence type="ECO:0000313" key="3">
    <source>
        <dbReference type="Proteomes" id="UP001283361"/>
    </source>
</evidence>
<keyword evidence="3" id="KW-1185">Reference proteome</keyword>
<sequence>IEVAVAIIVVILFLLLLCFIKFRTICMARVKGPPEEQLLRLSSEIVGDTSCAENDLKWDDAKAMIRSFLRTKESEYKERKSNKFRYIYIETDPGTRSQYGHSVLRSHVENFFYDKGYKFRYFNHTTLRVDLKMEASAPPQAV</sequence>
<gene>
    <name evidence="2" type="ORF">RRG08_019140</name>
</gene>
<dbReference type="Proteomes" id="UP001283361">
    <property type="component" value="Unassembled WGS sequence"/>
</dbReference>
<feature type="non-terminal residue" evidence="2">
    <location>
        <position position="1"/>
    </location>
</feature>
<dbReference type="SUPFAM" id="SSF160443">
    <property type="entry name" value="SMR domain-like"/>
    <property type="match status" value="1"/>
</dbReference>
<evidence type="ECO:0000313" key="2">
    <source>
        <dbReference type="EMBL" id="KAK3743896.1"/>
    </source>
</evidence>
<dbReference type="Gene3D" id="3.30.1370.110">
    <property type="match status" value="1"/>
</dbReference>
<feature type="transmembrane region" description="Helical" evidence="1">
    <location>
        <begin position="6"/>
        <end position="22"/>
    </location>
</feature>
<proteinExistence type="predicted"/>
<keyword evidence="1" id="KW-1133">Transmembrane helix</keyword>
<dbReference type="EMBL" id="JAWDGP010006293">
    <property type="protein sequence ID" value="KAK3743894.1"/>
    <property type="molecule type" value="Genomic_DNA"/>
</dbReference>
<dbReference type="EMBL" id="JAWDGP010006293">
    <property type="protein sequence ID" value="KAK3743896.1"/>
    <property type="molecule type" value="Genomic_DNA"/>
</dbReference>
<protein>
    <submittedName>
        <fullName evidence="2">Uncharacterized protein</fullName>
    </submittedName>
</protein>
<dbReference type="InterPro" id="IPR036063">
    <property type="entry name" value="Smr_dom_sf"/>
</dbReference>
<keyword evidence="1" id="KW-0472">Membrane</keyword>
<dbReference type="AlphaFoldDB" id="A0AAE0YH88"/>
<keyword evidence="1" id="KW-0812">Transmembrane</keyword>
<dbReference type="EMBL" id="JAWDGP010006293">
    <property type="protein sequence ID" value="KAK3743895.1"/>
    <property type="molecule type" value="Genomic_DNA"/>
</dbReference>
<reference evidence="2" key="1">
    <citation type="journal article" date="2023" name="G3 (Bethesda)">
        <title>A reference genome for the long-term kleptoplast-retaining sea slug Elysia crispata morphotype clarki.</title>
        <authorList>
            <person name="Eastman K.E."/>
            <person name="Pendleton A.L."/>
            <person name="Shaikh M.A."/>
            <person name="Suttiyut T."/>
            <person name="Ogas R."/>
            <person name="Tomko P."/>
            <person name="Gavelis G."/>
            <person name="Widhalm J.R."/>
            <person name="Wisecaver J.H."/>
        </authorList>
    </citation>
    <scope>NUCLEOTIDE SEQUENCE</scope>
    <source>
        <strain evidence="2">ECLA1</strain>
    </source>
</reference>
<evidence type="ECO:0000256" key="1">
    <source>
        <dbReference type="SAM" id="Phobius"/>
    </source>
</evidence>